<dbReference type="EMBL" id="BMOK01000007">
    <property type="protein sequence ID" value="GGL55292.1"/>
    <property type="molecule type" value="Genomic_DNA"/>
</dbReference>
<organism evidence="1 2">
    <name type="scientific">Sporolactobacillus putidus</name>
    <dbReference type="NCBI Taxonomy" id="492735"/>
    <lineage>
        <taxon>Bacteria</taxon>
        <taxon>Bacillati</taxon>
        <taxon>Bacillota</taxon>
        <taxon>Bacilli</taxon>
        <taxon>Bacillales</taxon>
        <taxon>Sporolactobacillaceae</taxon>
        <taxon>Sporolactobacillus</taxon>
    </lineage>
</organism>
<dbReference type="AlphaFoldDB" id="A0A917S389"/>
<dbReference type="Proteomes" id="UP000654670">
    <property type="component" value="Unassembled WGS sequence"/>
</dbReference>
<evidence type="ECO:0000313" key="1">
    <source>
        <dbReference type="EMBL" id="GGL55292.1"/>
    </source>
</evidence>
<name>A0A917S389_9BACL</name>
<evidence type="ECO:0000313" key="2">
    <source>
        <dbReference type="Proteomes" id="UP000654670"/>
    </source>
</evidence>
<comment type="caution">
    <text evidence="1">The sequence shown here is derived from an EMBL/GenBank/DDBJ whole genome shotgun (WGS) entry which is preliminary data.</text>
</comment>
<protein>
    <submittedName>
        <fullName evidence="1">Uncharacterized protein</fullName>
    </submittedName>
</protein>
<accession>A0A917S389</accession>
<proteinExistence type="predicted"/>
<reference evidence="1" key="2">
    <citation type="submission" date="2020-09" db="EMBL/GenBank/DDBJ databases">
        <authorList>
            <person name="Sun Q."/>
            <person name="Ohkuma M."/>
        </authorList>
    </citation>
    <scope>NUCLEOTIDE SEQUENCE</scope>
    <source>
        <strain evidence="1">JCM 15325</strain>
    </source>
</reference>
<sequence>MHSPALTVKQKNFEQLCNDHIEKLVVFDLGSHPDKVGKLVGIENDQIELINAKGKNISMNMNHVKAFQVPE</sequence>
<keyword evidence="2" id="KW-1185">Reference proteome</keyword>
<reference evidence="1" key="1">
    <citation type="journal article" date="2014" name="Int. J. Syst. Evol. Microbiol.">
        <title>Complete genome sequence of Corynebacterium casei LMG S-19264T (=DSM 44701T), isolated from a smear-ripened cheese.</title>
        <authorList>
            <consortium name="US DOE Joint Genome Institute (JGI-PGF)"/>
            <person name="Walter F."/>
            <person name="Albersmeier A."/>
            <person name="Kalinowski J."/>
            <person name="Ruckert C."/>
        </authorList>
    </citation>
    <scope>NUCLEOTIDE SEQUENCE</scope>
    <source>
        <strain evidence="1">JCM 15325</strain>
    </source>
</reference>
<gene>
    <name evidence="1" type="ORF">GCM10007968_19270</name>
</gene>